<dbReference type="SUPFAM" id="SSF89447">
    <property type="entry name" value="AbrB/MazE/MraZ-like"/>
    <property type="match status" value="1"/>
</dbReference>
<dbReference type="EMBL" id="SDWJ01000002">
    <property type="protein sequence ID" value="MVZ97618.1"/>
    <property type="molecule type" value="Genomic_DNA"/>
</dbReference>
<comment type="caution">
    <text evidence="2">The sequence shown here is derived from an EMBL/GenBank/DDBJ whole genome shotgun (WGS) entry which is preliminary data.</text>
</comment>
<gene>
    <name evidence="2" type="ORF">EUU23_07850</name>
</gene>
<dbReference type="Gene3D" id="2.10.260.10">
    <property type="match status" value="1"/>
</dbReference>
<proteinExistence type="predicted"/>
<evidence type="ECO:0000313" key="2">
    <source>
        <dbReference type="EMBL" id="MVZ97618.1"/>
    </source>
</evidence>
<dbReference type="InterPro" id="IPR037914">
    <property type="entry name" value="SpoVT-AbrB_sf"/>
</dbReference>
<dbReference type="OrthoDB" id="7916886at2"/>
<dbReference type="InterPro" id="IPR007159">
    <property type="entry name" value="SpoVT-AbrB_dom"/>
</dbReference>
<evidence type="ECO:0000259" key="1">
    <source>
        <dbReference type="SMART" id="SM00966"/>
    </source>
</evidence>
<feature type="domain" description="SpoVT-AbrB" evidence="1">
    <location>
        <begin position="5"/>
        <end position="50"/>
    </location>
</feature>
<accession>A0A6I4M4S2</accession>
<sequence>MGIEIKVAANGRMVLPADVRKRLGLENGGKLMLNEGEFGLQLSSISQRVAKAQAFYEETSRGMPSFTVDDFLAQKRADAALEKY</sequence>
<reference evidence="2 3" key="1">
    <citation type="submission" date="2019-01" db="EMBL/GenBank/DDBJ databases">
        <title>Sphingorhabdus lacus sp.nov., isolated from an oligotrophic freshwater lake.</title>
        <authorList>
            <person name="Park M."/>
        </authorList>
    </citation>
    <scope>NUCLEOTIDE SEQUENCE [LARGE SCALE GENOMIC DNA]</scope>
    <source>
        <strain evidence="2 3">IMCC26285</strain>
    </source>
</reference>
<dbReference type="GO" id="GO:0003677">
    <property type="term" value="F:DNA binding"/>
    <property type="evidence" value="ECO:0007669"/>
    <property type="project" value="InterPro"/>
</dbReference>
<organism evidence="2 3">
    <name type="scientific">Sphingorhabdus profundilacus</name>
    <dbReference type="NCBI Taxonomy" id="2509718"/>
    <lineage>
        <taxon>Bacteria</taxon>
        <taxon>Pseudomonadati</taxon>
        <taxon>Pseudomonadota</taxon>
        <taxon>Alphaproteobacteria</taxon>
        <taxon>Sphingomonadales</taxon>
        <taxon>Sphingomonadaceae</taxon>
        <taxon>Sphingorhabdus</taxon>
    </lineage>
</organism>
<dbReference type="AlphaFoldDB" id="A0A6I4M4S2"/>
<protein>
    <submittedName>
        <fullName evidence="2">AbrB family transcriptional regulator</fullName>
    </submittedName>
</protein>
<dbReference type="RefSeq" id="WP_160353625.1">
    <property type="nucleotide sequence ID" value="NZ_SDWJ01000002.1"/>
</dbReference>
<dbReference type="SMART" id="SM00966">
    <property type="entry name" value="SpoVT_AbrB"/>
    <property type="match status" value="1"/>
</dbReference>
<evidence type="ECO:0000313" key="3">
    <source>
        <dbReference type="Proteomes" id="UP000471147"/>
    </source>
</evidence>
<name>A0A6I4M4S2_9SPHN</name>
<dbReference type="NCBIfam" id="TIGR01439">
    <property type="entry name" value="lp_hng_hel_AbrB"/>
    <property type="match status" value="1"/>
</dbReference>
<keyword evidence="3" id="KW-1185">Reference proteome</keyword>
<dbReference type="Proteomes" id="UP000471147">
    <property type="component" value="Unassembled WGS sequence"/>
</dbReference>